<organism evidence="1 2">
    <name type="scientific">Wansuia hejianensis</name>
    <dbReference type="NCBI Taxonomy" id="2763667"/>
    <lineage>
        <taxon>Bacteria</taxon>
        <taxon>Bacillati</taxon>
        <taxon>Bacillota</taxon>
        <taxon>Clostridia</taxon>
        <taxon>Lachnospirales</taxon>
        <taxon>Lachnospiraceae</taxon>
        <taxon>Wansuia</taxon>
    </lineage>
</organism>
<dbReference type="KEGG" id="whj:H9Q79_05445"/>
<evidence type="ECO:0000313" key="1">
    <source>
        <dbReference type="EMBL" id="QNM09734.1"/>
    </source>
</evidence>
<reference evidence="1 2" key="1">
    <citation type="submission" date="2020-08" db="EMBL/GenBank/DDBJ databases">
        <authorList>
            <person name="Liu C."/>
            <person name="Sun Q."/>
        </authorList>
    </citation>
    <scope>NUCLEOTIDE SEQUENCE [LARGE SCALE GENOMIC DNA]</scope>
    <source>
        <strain evidence="1 2">NSJ-29</strain>
    </source>
</reference>
<proteinExistence type="predicted"/>
<sequence>MGIIQFILREERARDRSDCSWMEAYNEYFNIVPGQVKEMTVNGMKIYWLKNTYDYGSSQTTQLAELYGWTQVGDVIFEIEIDNYGSTGIRLTADETLLKEAFEKVRFDQLI</sequence>
<dbReference type="RefSeq" id="WP_118643630.1">
    <property type="nucleotide sequence ID" value="NZ_CP060635.1"/>
</dbReference>
<evidence type="ECO:0000313" key="2">
    <source>
        <dbReference type="Proteomes" id="UP000515860"/>
    </source>
</evidence>
<gene>
    <name evidence="1" type="ORF">H9Q79_05445</name>
</gene>
<protein>
    <submittedName>
        <fullName evidence="1">Uncharacterized protein</fullName>
    </submittedName>
</protein>
<keyword evidence="2" id="KW-1185">Reference proteome</keyword>
<dbReference type="Proteomes" id="UP000515860">
    <property type="component" value="Chromosome"/>
</dbReference>
<accession>A0A7G9GG02</accession>
<name>A0A7G9GG02_9FIRM</name>
<dbReference type="AlphaFoldDB" id="A0A7G9GG02"/>
<dbReference type="EMBL" id="CP060635">
    <property type="protein sequence ID" value="QNM09734.1"/>
    <property type="molecule type" value="Genomic_DNA"/>
</dbReference>